<evidence type="ECO:0000313" key="5">
    <source>
        <dbReference type="EMBL" id="HIS33199.1"/>
    </source>
</evidence>
<dbReference type="GO" id="GO:0000976">
    <property type="term" value="F:transcription cis-regulatory region binding"/>
    <property type="evidence" value="ECO:0007669"/>
    <property type="project" value="TreeGrafter"/>
</dbReference>
<dbReference type="PANTHER" id="PTHR30146">
    <property type="entry name" value="LACI-RELATED TRANSCRIPTIONAL REPRESSOR"/>
    <property type="match status" value="1"/>
</dbReference>
<name>A0A9D1JM86_9FIRM</name>
<reference evidence="5" key="2">
    <citation type="journal article" date="2021" name="PeerJ">
        <title>Extensive microbial diversity within the chicken gut microbiome revealed by metagenomics and culture.</title>
        <authorList>
            <person name="Gilroy R."/>
            <person name="Ravi A."/>
            <person name="Getino M."/>
            <person name="Pursley I."/>
            <person name="Horton D.L."/>
            <person name="Alikhan N.F."/>
            <person name="Baker D."/>
            <person name="Gharbi K."/>
            <person name="Hall N."/>
            <person name="Watson M."/>
            <person name="Adriaenssens E.M."/>
            <person name="Foster-Nyarko E."/>
            <person name="Jarju S."/>
            <person name="Secka A."/>
            <person name="Antonio M."/>
            <person name="Oren A."/>
            <person name="Chaudhuri R.R."/>
            <person name="La Ragione R."/>
            <person name="Hildebrand F."/>
            <person name="Pallen M.J."/>
        </authorList>
    </citation>
    <scope>NUCLEOTIDE SEQUENCE</scope>
    <source>
        <strain evidence="5">CHK190-19873</strain>
    </source>
</reference>
<dbReference type="InterPro" id="IPR010982">
    <property type="entry name" value="Lambda_DNA-bd_dom_sf"/>
</dbReference>
<organism evidence="5 6">
    <name type="scientific">Candidatus Limivivens intestinipullorum</name>
    <dbReference type="NCBI Taxonomy" id="2840858"/>
    <lineage>
        <taxon>Bacteria</taxon>
        <taxon>Bacillati</taxon>
        <taxon>Bacillota</taxon>
        <taxon>Clostridia</taxon>
        <taxon>Lachnospirales</taxon>
        <taxon>Lachnospiraceae</taxon>
        <taxon>Lachnospiraceae incertae sedis</taxon>
        <taxon>Candidatus Limivivens</taxon>
    </lineage>
</organism>
<dbReference type="PROSITE" id="PS50932">
    <property type="entry name" value="HTH_LACI_2"/>
    <property type="match status" value="1"/>
</dbReference>
<dbReference type="CDD" id="cd06267">
    <property type="entry name" value="PBP1_LacI_sugar_binding-like"/>
    <property type="match status" value="1"/>
</dbReference>
<dbReference type="CDD" id="cd01392">
    <property type="entry name" value="HTH_LacI"/>
    <property type="match status" value="1"/>
</dbReference>
<reference evidence="5" key="1">
    <citation type="submission" date="2020-10" db="EMBL/GenBank/DDBJ databases">
        <authorList>
            <person name="Gilroy R."/>
        </authorList>
    </citation>
    <scope>NUCLEOTIDE SEQUENCE</scope>
    <source>
        <strain evidence="5">CHK190-19873</strain>
    </source>
</reference>
<dbReference type="Proteomes" id="UP000823935">
    <property type="component" value="Unassembled WGS sequence"/>
</dbReference>
<dbReference type="Gene3D" id="1.10.260.40">
    <property type="entry name" value="lambda repressor-like DNA-binding domains"/>
    <property type="match status" value="1"/>
</dbReference>
<dbReference type="Pfam" id="PF00356">
    <property type="entry name" value="LacI"/>
    <property type="match status" value="1"/>
</dbReference>
<dbReference type="PANTHER" id="PTHR30146:SF109">
    <property type="entry name" value="HTH-TYPE TRANSCRIPTIONAL REGULATOR GALS"/>
    <property type="match status" value="1"/>
</dbReference>
<keyword evidence="2 5" id="KW-0238">DNA-binding</keyword>
<dbReference type="PRINTS" id="PR00036">
    <property type="entry name" value="HTHLACI"/>
</dbReference>
<dbReference type="InterPro" id="IPR046335">
    <property type="entry name" value="LacI/GalR-like_sensor"/>
</dbReference>
<sequence length="345" mass="37813">MSCTIKDVAKEAGVSTATVSKVVNGKPSISEPTRLRVLEVIKRLNYHPNAQASNFARERSENILFLAVTEPCTAFHNPHMFEIMCGAQNVIRGKKYNFSFLGVSDKASACREVADLIGRKAADGILIHGSATSPDLVSLLVRTGFPHVIIGRPPFPNTACWIDINNHVSGHLAAEYLTKCGYTHIAFIGGPYSDEISRHRLKGFVSSMRIFGLDVPEASVRYGTYSRQSGYEMMEDLLRESVPPDAVICEDNNIAMGAVSAIRKHGLEIPDNIGLITFDNYPLSQLIDPPLTVVDINVHKMGQQAAGILIKKIKNPALNIQSFTTVPELIIRSSTRNTGDLALRR</sequence>
<gene>
    <name evidence="5" type="ORF">IAB44_16890</name>
</gene>
<dbReference type="AlphaFoldDB" id="A0A9D1JM86"/>
<dbReference type="SMART" id="SM00354">
    <property type="entry name" value="HTH_LACI"/>
    <property type="match status" value="1"/>
</dbReference>
<evidence type="ECO:0000313" key="6">
    <source>
        <dbReference type="Proteomes" id="UP000823935"/>
    </source>
</evidence>
<comment type="caution">
    <text evidence="5">The sequence shown here is derived from an EMBL/GenBank/DDBJ whole genome shotgun (WGS) entry which is preliminary data.</text>
</comment>
<feature type="domain" description="HTH lacI-type" evidence="4">
    <location>
        <begin position="4"/>
        <end position="57"/>
    </location>
</feature>
<keyword evidence="1" id="KW-0805">Transcription regulation</keyword>
<dbReference type="SUPFAM" id="SSF47413">
    <property type="entry name" value="lambda repressor-like DNA-binding domains"/>
    <property type="match status" value="1"/>
</dbReference>
<dbReference type="Pfam" id="PF13377">
    <property type="entry name" value="Peripla_BP_3"/>
    <property type="match status" value="1"/>
</dbReference>
<evidence type="ECO:0000256" key="1">
    <source>
        <dbReference type="ARBA" id="ARBA00023015"/>
    </source>
</evidence>
<dbReference type="InterPro" id="IPR000843">
    <property type="entry name" value="HTH_LacI"/>
</dbReference>
<accession>A0A9D1JM86</accession>
<dbReference type="GO" id="GO:0003700">
    <property type="term" value="F:DNA-binding transcription factor activity"/>
    <property type="evidence" value="ECO:0007669"/>
    <property type="project" value="TreeGrafter"/>
</dbReference>
<evidence type="ECO:0000256" key="3">
    <source>
        <dbReference type="ARBA" id="ARBA00023163"/>
    </source>
</evidence>
<evidence type="ECO:0000259" key="4">
    <source>
        <dbReference type="PROSITE" id="PS50932"/>
    </source>
</evidence>
<dbReference type="Gene3D" id="3.40.50.2300">
    <property type="match status" value="2"/>
</dbReference>
<dbReference type="InterPro" id="IPR028082">
    <property type="entry name" value="Peripla_BP_I"/>
</dbReference>
<proteinExistence type="predicted"/>
<keyword evidence="3" id="KW-0804">Transcription</keyword>
<dbReference type="EMBL" id="DVIQ01000114">
    <property type="protein sequence ID" value="HIS33199.1"/>
    <property type="molecule type" value="Genomic_DNA"/>
</dbReference>
<protein>
    <submittedName>
        <fullName evidence="5">LacI family DNA-binding transcriptional regulator</fullName>
    </submittedName>
</protein>
<evidence type="ECO:0000256" key="2">
    <source>
        <dbReference type="ARBA" id="ARBA00023125"/>
    </source>
</evidence>
<dbReference type="SUPFAM" id="SSF53822">
    <property type="entry name" value="Periplasmic binding protein-like I"/>
    <property type="match status" value="1"/>
</dbReference>
<dbReference type="PROSITE" id="PS00356">
    <property type="entry name" value="HTH_LACI_1"/>
    <property type="match status" value="1"/>
</dbReference>